<organism evidence="2 3">
    <name type="scientific">Stylosanthes scabra</name>
    <dbReference type="NCBI Taxonomy" id="79078"/>
    <lineage>
        <taxon>Eukaryota</taxon>
        <taxon>Viridiplantae</taxon>
        <taxon>Streptophyta</taxon>
        <taxon>Embryophyta</taxon>
        <taxon>Tracheophyta</taxon>
        <taxon>Spermatophyta</taxon>
        <taxon>Magnoliopsida</taxon>
        <taxon>eudicotyledons</taxon>
        <taxon>Gunneridae</taxon>
        <taxon>Pentapetalae</taxon>
        <taxon>rosids</taxon>
        <taxon>fabids</taxon>
        <taxon>Fabales</taxon>
        <taxon>Fabaceae</taxon>
        <taxon>Papilionoideae</taxon>
        <taxon>50 kb inversion clade</taxon>
        <taxon>dalbergioids sensu lato</taxon>
        <taxon>Dalbergieae</taxon>
        <taxon>Pterocarpus clade</taxon>
        <taxon>Stylosanthes</taxon>
    </lineage>
</organism>
<dbReference type="Proteomes" id="UP001341840">
    <property type="component" value="Unassembled WGS sequence"/>
</dbReference>
<comment type="caution">
    <text evidence="2">The sequence shown here is derived from an EMBL/GenBank/DDBJ whole genome shotgun (WGS) entry which is preliminary data.</text>
</comment>
<accession>A0ABU6VZH4</accession>
<reference evidence="2 3" key="1">
    <citation type="journal article" date="2023" name="Plants (Basel)">
        <title>Bridging the Gap: Combining Genomics and Transcriptomics Approaches to Understand Stylosanthes scabra, an Orphan Legume from the Brazilian Caatinga.</title>
        <authorList>
            <person name="Ferreira-Neto J.R.C."/>
            <person name="da Silva M.D."/>
            <person name="Binneck E."/>
            <person name="de Melo N.F."/>
            <person name="da Silva R.H."/>
            <person name="de Melo A.L.T.M."/>
            <person name="Pandolfi V."/>
            <person name="Bustamante F.O."/>
            <person name="Brasileiro-Vidal A.C."/>
            <person name="Benko-Iseppon A.M."/>
        </authorList>
    </citation>
    <scope>NUCLEOTIDE SEQUENCE [LARGE SCALE GENOMIC DNA]</scope>
    <source>
        <tissue evidence="2">Leaves</tissue>
    </source>
</reference>
<feature type="region of interest" description="Disordered" evidence="1">
    <location>
        <begin position="38"/>
        <end position="107"/>
    </location>
</feature>
<evidence type="ECO:0000256" key="1">
    <source>
        <dbReference type="SAM" id="MobiDB-lite"/>
    </source>
</evidence>
<name>A0ABU6VZH4_9FABA</name>
<feature type="compositionally biased region" description="Polar residues" evidence="1">
    <location>
        <begin position="13"/>
        <end position="23"/>
    </location>
</feature>
<feature type="compositionally biased region" description="Polar residues" evidence="1">
    <location>
        <begin position="44"/>
        <end position="53"/>
    </location>
</feature>
<proteinExistence type="predicted"/>
<feature type="non-terminal residue" evidence="2">
    <location>
        <position position="1"/>
    </location>
</feature>
<dbReference type="EMBL" id="JASCZI010154857">
    <property type="protein sequence ID" value="MED6178195.1"/>
    <property type="molecule type" value="Genomic_DNA"/>
</dbReference>
<evidence type="ECO:0000313" key="3">
    <source>
        <dbReference type="Proteomes" id="UP001341840"/>
    </source>
</evidence>
<feature type="region of interest" description="Disordered" evidence="1">
    <location>
        <begin position="1"/>
        <end position="23"/>
    </location>
</feature>
<evidence type="ECO:0000313" key="2">
    <source>
        <dbReference type="EMBL" id="MED6178195.1"/>
    </source>
</evidence>
<gene>
    <name evidence="2" type="ORF">PIB30_105280</name>
</gene>
<protein>
    <submittedName>
        <fullName evidence="2">Uncharacterized protein</fullName>
    </submittedName>
</protein>
<sequence>VSTKNDSSKRGHSNPQEQFSECSSIGASVATTLLVDEGAASAPHGSSTWTGASLRTRRPTEPTPIDTKRANHLLTLKIDQRSETSASDDHLQYNNGGGASSFRRSLR</sequence>
<keyword evidence="3" id="KW-1185">Reference proteome</keyword>
<feature type="compositionally biased region" description="Basic and acidic residues" evidence="1">
    <location>
        <begin position="78"/>
        <end position="91"/>
    </location>
</feature>